<dbReference type="AlphaFoldDB" id="A0A4Y7RHZ8"/>
<proteinExistence type="predicted"/>
<dbReference type="Proteomes" id="UP000298324">
    <property type="component" value="Unassembled WGS sequence"/>
</dbReference>
<dbReference type="RefSeq" id="WP_134217427.1">
    <property type="nucleotide sequence ID" value="NZ_QFGA01000001.1"/>
</dbReference>
<protein>
    <recommendedName>
        <fullName evidence="3">Helix-turn-helix domain protein</fullName>
    </recommendedName>
</protein>
<evidence type="ECO:0000313" key="2">
    <source>
        <dbReference type="Proteomes" id="UP000298324"/>
    </source>
</evidence>
<evidence type="ECO:0000313" key="1">
    <source>
        <dbReference type="EMBL" id="TEB08625.1"/>
    </source>
</evidence>
<organism evidence="1 2">
    <name type="scientific">Pelotomaculum schinkii</name>
    <dbReference type="NCBI Taxonomy" id="78350"/>
    <lineage>
        <taxon>Bacteria</taxon>
        <taxon>Bacillati</taxon>
        <taxon>Bacillota</taxon>
        <taxon>Clostridia</taxon>
        <taxon>Eubacteriales</taxon>
        <taxon>Desulfotomaculaceae</taxon>
        <taxon>Pelotomaculum</taxon>
    </lineage>
</organism>
<dbReference type="GO" id="GO:0003677">
    <property type="term" value="F:DNA binding"/>
    <property type="evidence" value="ECO:0007669"/>
    <property type="project" value="InterPro"/>
</dbReference>
<evidence type="ECO:0008006" key="3">
    <source>
        <dbReference type="Google" id="ProtNLM"/>
    </source>
</evidence>
<name>A0A4Y7RHZ8_9FIRM</name>
<keyword evidence="2" id="KW-1185">Reference proteome</keyword>
<accession>A0A4Y7RHZ8</accession>
<comment type="caution">
    <text evidence="1">The sequence shown here is derived from an EMBL/GenBank/DDBJ whole genome shotgun (WGS) entry which is preliminary data.</text>
</comment>
<sequence>MTRIGEQLKEDALNAIRPVLPRATMNARDSAAYIGCSYWKFLEGVKAKRIPHLKVGNRILCRRETLDAWMASQETASISNDDDKAGYGTLRKLR</sequence>
<reference evidence="1 2" key="1">
    <citation type="journal article" date="2018" name="Environ. Microbiol.">
        <title>Novel energy conservation strategies and behaviour of Pelotomaculum schinkii driving syntrophic propionate catabolism.</title>
        <authorList>
            <person name="Hidalgo-Ahumada C.A.P."/>
            <person name="Nobu M.K."/>
            <person name="Narihiro T."/>
            <person name="Tamaki H."/>
            <person name="Liu W.T."/>
            <person name="Kamagata Y."/>
            <person name="Stams A.J.M."/>
            <person name="Imachi H."/>
            <person name="Sousa D.Z."/>
        </authorList>
    </citation>
    <scope>NUCLEOTIDE SEQUENCE [LARGE SCALE GENOMIC DNA]</scope>
    <source>
        <strain evidence="1 2">HH</strain>
    </source>
</reference>
<gene>
    <name evidence="1" type="ORF">Psch_02191</name>
</gene>
<dbReference type="NCBIfam" id="TIGR01764">
    <property type="entry name" value="excise"/>
    <property type="match status" value="1"/>
</dbReference>
<dbReference type="InterPro" id="IPR010093">
    <property type="entry name" value="SinI_DNA-bd"/>
</dbReference>
<dbReference type="EMBL" id="QFGA01000001">
    <property type="protein sequence ID" value="TEB08625.1"/>
    <property type="molecule type" value="Genomic_DNA"/>
</dbReference>